<feature type="chain" id="PRO_5046180220" description="HMA domain-containing protein" evidence="1">
    <location>
        <begin position="21"/>
        <end position="101"/>
    </location>
</feature>
<organism evidence="3 4">
    <name type="scientific">Iodidimonas muriae</name>
    <dbReference type="NCBI Taxonomy" id="261467"/>
    <lineage>
        <taxon>Bacteria</taxon>
        <taxon>Pseudomonadati</taxon>
        <taxon>Pseudomonadota</taxon>
        <taxon>Alphaproteobacteria</taxon>
        <taxon>Iodidimonadales</taxon>
        <taxon>Iodidimonadaceae</taxon>
        <taxon>Iodidimonas</taxon>
    </lineage>
</organism>
<dbReference type="CDD" id="cd00371">
    <property type="entry name" value="HMA"/>
    <property type="match status" value="1"/>
</dbReference>
<keyword evidence="4" id="KW-1185">Reference proteome</keyword>
<evidence type="ECO:0000259" key="2">
    <source>
        <dbReference type="PROSITE" id="PS50846"/>
    </source>
</evidence>
<reference evidence="4" key="1">
    <citation type="journal article" date="2019" name="Int. J. Syst. Evol. Microbiol.">
        <title>The Global Catalogue of Microorganisms (GCM) 10K type strain sequencing project: providing services to taxonomists for standard genome sequencing and annotation.</title>
        <authorList>
            <consortium name="The Broad Institute Genomics Platform"/>
            <consortium name="The Broad Institute Genome Sequencing Center for Infectious Disease"/>
            <person name="Wu L."/>
            <person name="Ma J."/>
        </authorList>
    </citation>
    <scope>NUCLEOTIDE SEQUENCE [LARGE SCALE GENOMIC DNA]</scope>
    <source>
        <strain evidence="4">JCM 17843</strain>
    </source>
</reference>
<dbReference type="EMBL" id="BMOV01000013">
    <property type="protein sequence ID" value="GGO16976.1"/>
    <property type="molecule type" value="Genomic_DNA"/>
</dbReference>
<dbReference type="RefSeq" id="WP_150006138.1">
    <property type="nucleotide sequence ID" value="NZ_BMOV01000013.1"/>
</dbReference>
<sequence>MRKFGFVLGALLLAAAPAAAKDAQYVLHIDGITCPFCVATSEKALKKIDGVKSVKSSLRDGTITVCADDEKVTFTDEQLLELFKEKGFTYRGKEETGACTA</sequence>
<name>A0ABQ2LG60_9PROT</name>
<proteinExistence type="predicted"/>
<accession>A0ABQ2LG60</accession>
<comment type="caution">
    <text evidence="3">The sequence shown here is derived from an EMBL/GenBank/DDBJ whole genome shotgun (WGS) entry which is preliminary data.</text>
</comment>
<feature type="domain" description="HMA" evidence="2">
    <location>
        <begin position="23"/>
        <end position="91"/>
    </location>
</feature>
<keyword evidence="1" id="KW-0732">Signal</keyword>
<dbReference type="PROSITE" id="PS50846">
    <property type="entry name" value="HMA_2"/>
    <property type="match status" value="1"/>
</dbReference>
<evidence type="ECO:0000313" key="4">
    <source>
        <dbReference type="Proteomes" id="UP000602381"/>
    </source>
</evidence>
<dbReference type="InterPro" id="IPR036163">
    <property type="entry name" value="HMA_dom_sf"/>
</dbReference>
<dbReference type="Proteomes" id="UP000602381">
    <property type="component" value="Unassembled WGS sequence"/>
</dbReference>
<dbReference type="Gene3D" id="3.30.70.100">
    <property type="match status" value="1"/>
</dbReference>
<protein>
    <recommendedName>
        <fullName evidence="2">HMA domain-containing protein</fullName>
    </recommendedName>
</protein>
<evidence type="ECO:0000256" key="1">
    <source>
        <dbReference type="SAM" id="SignalP"/>
    </source>
</evidence>
<feature type="signal peptide" evidence="1">
    <location>
        <begin position="1"/>
        <end position="20"/>
    </location>
</feature>
<gene>
    <name evidence="3" type="ORF">GCM10007972_26650</name>
</gene>
<dbReference type="SUPFAM" id="SSF55008">
    <property type="entry name" value="HMA, heavy metal-associated domain"/>
    <property type="match status" value="1"/>
</dbReference>
<dbReference type="Pfam" id="PF00403">
    <property type="entry name" value="HMA"/>
    <property type="match status" value="1"/>
</dbReference>
<evidence type="ECO:0000313" key="3">
    <source>
        <dbReference type="EMBL" id="GGO16976.1"/>
    </source>
</evidence>
<dbReference type="InterPro" id="IPR006121">
    <property type="entry name" value="HMA_dom"/>
</dbReference>